<evidence type="ECO:0000256" key="9">
    <source>
        <dbReference type="ARBA" id="ARBA00023015"/>
    </source>
</evidence>
<dbReference type="InterPro" id="IPR046949">
    <property type="entry name" value="HDAC4/5/7/9"/>
</dbReference>
<proteinExistence type="inferred from homology"/>
<dbReference type="FunFam" id="3.40.800.20:FF:000002">
    <property type="entry name" value="Histone deacetylase"/>
    <property type="match status" value="1"/>
</dbReference>
<keyword evidence="9 13" id="KW-0805">Transcription regulation</keyword>
<feature type="compositionally biased region" description="Basic and acidic residues" evidence="16">
    <location>
        <begin position="1039"/>
        <end position="1048"/>
    </location>
</feature>
<dbReference type="InterPro" id="IPR023801">
    <property type="entry name" value="His_deacetylse_dom"/>
</dbReference>
<feature type="binding site" evidence="15">
    <location>
        <position position="636"/>
    </location>
    <ligand>
        <name>Zn(2+)</name>
        <dbReference type="ChEBI" id="CHEBI:29105"/>
    </ligand>
</feature>
<keyword evidence="19" id="KW-1185">Reference proteome</keyword>
<evidence type="ECO:0000256" key="1">
    <source>
        <dbReference type="ARBA" id="ARBA00004123"/>
    </source>
</evidence>
<feature type="region of interest" description="Disordered" evidence="16">
    <location>
        <begin position="1034"/>
        <end position="1058"/>
    </location>
</feature>
<evidence type="ECO:0000256" key="12">
    <source>
        <dbReference type="ARBA" id="ARBA00048287"/>
    </source>
</evidence>
<dbReference type="PANTHER" id="PTHR45364:SF13">
    <property type="entry name" value="HISTONE DEACETYLASE"/>
    <property type="match status" value="1"/>
</dbReference>
<feature type="compositionally biased region" description="Basic and acidic residues" evidence="16">
    <location>
        <begin position="533"/>
        <end position="556"/>
    </location>
</feature>
<comment type="function">
    <text evidence="13">Responsible for the deacetylation of lysine residues on the N-terminal part of the core histones (H2A, H2B, H3 and H4). Histone deacetylation gives a tag for epigenetic repression and plays an important role in transcriptional regulation, cell cycle progression and developmental events.</text>
</comment>
<dbReference type="GO" id="GO:0141221">
    <property type="term" value="F:histone deacetylase activity, hydrolytic mechanism"/>
    <property type="evidence" value="ECO:0007669"/>
    <property type="project" value="UniProtKB-EC"/>
</dbReference>
<dbReference type="InterPro" id="IPR023696">
    <property type="entry name" value="Ureohydrolase_dom_sf"/>
</dbReference>
<dbReference type="InterPro" id="IPR037138">
    <property type="entry name" value="His_deacetylse_dom_sf"/>
</dbReference>
<dbReference type="Pfam" id="PF00850">
    <property type="entry name" value="Hist_deacetyl"/>
    <property type="match status" value="1"/>
</dbReference>
<dbReference type="Gene3D" id="6.10.250.1550">
    <property type="match status" value="1"/>
</dbReference>
<keyword evidence="8 13" id="KW-0156">Chromatin regulator</keyword>
<feature type="region of interest" description="Disordered" evidence="16">
    <location>
        <begin position="122"/>
        <end position="141"/>
    </location>
</feature>
<evidence type="ECO:0000313" key="19">
    <source>
        <dbReference type="Proteomes" id="UP001461498"/>
    </source>
</evidence>
<feature type="active site" evidence="14">
    <location>
        <position position="772"/>
    </location>
</feature>
<reference evidence="18 19" key="1">
    <citation type="submission" date="2022-12" db="EMBL/GenBank/DDBJ databases">
        <title>Chromosome-level genome assembly of true bugs.</title>
        <authorList>
            <person name="Ma L."/>
            <person name="Li H."/>
        </authorList>
    </citation>
    <scope>NUCLEOTIDE SEQUENCE [LARGE SCALE GENOMIC DNA]</scope>
    <source>
        <strain evidence="18">Lab_2022b</strain>
    </source>
</reference>
<evidence type="ECO:0000256" key="5">
    <source>
        <dbReference type="ARBA" id="ARBA00022723"/>
    </source>
</evidence>
<name>A0AAW1CSA9_9HEMI</name>
<evidence type="ECO:0000259" key="17">
    <source>
        <dbReference type="Pfam" id="PF00850"/>
    </source>
</evidence>
<dbReference type="EMBL" id="JAPXFL010000009">
    <property type="protein sequence ID" value="KAK9501748.1"/>
    <property type="molecule type" value="Genomic_DNA"/>
</dbReference>
<dbReference type="InterPro" id="IPR000286">
    <property type="entry name" value="HDACs"/>
</dbReference>
<dbReference type="PRINTS" id="PR01270">
    <property type="entry name" value="HDASUPER"/>
</dbReference>
<evidence type="ECO:0000256" key="3">
    <source>
        <dbReference type="ARBA" id="ARBA00012111"/>
    </source>
</evidence>
<dbReference type="PIRSF" id="PIRSF037911">
    <property type="entry name" value="HDAC_II_euk"/>
    <property type="match status" value="1"/>
</dbReference>
<feature type="region of interest" description="Disordered" evidence="16">
    <location>
        <begin position="518"/>
        <end position="557"/>
    </location>
</feature>
<gene>
    <name evidence="18" type="ORF">O3M35_012421</name>
</gene>
<feature type="binding site" evidence="15">
    <location>
        <position position="720"/>
    </location>
    <ligand>
        <name>Zn(2+)</name>
        <dbReference type="ChEBI" id="CHEBI:29105"/>
    </ligand>
</feature>
<dbReference type="Gene3D" id="3.40.800.20">
    <property type="entry name" value="Histone deacetylase domain"/>
    <property type="match status" value="1"/>
</dbReference>
<dbReference type="EC" id="3.5.1.98" evidence="3 13"/>
<evidence type="ECO:0000256" key="10">
    <source>
        <dbReference type="ARBA" id="ARBA00023163"/>
    </source>
</evidence>
<feature type="binding site" evidence="15">
    <location>
        <position position="638"/>
    </location>
    <ligand>
        <name>Zn(2+)</name>
        <dbReference type="ChEBI" id="CHEBI:29105"/>
    </ligand>
</feature>
<keyword evidence="10 13" id="KW-0804">Transcription</keyword>
<comment type="similarity">
    <text evidence="2 13">Belongs to the histone deacetylase family. HD type 2 subfamily.</text>
</comment>
<sequence>MTRESPVGSPSLARRGADLNGHEAAFHEQILQVSAPTHPLKLDLTRDHPHFMVRSTALDNINHQRYLLKKQQQIQQQILLQHFQAQQQQLAQQHEQQMRAHLKELWEKQKVAEEQEREAREKERLESFKKKGKHEQSAVASSEVKQKLQGFLLNKKQREAAAAAANGAVASPSGSSSQQYRNWSVVQQTPQVEGAGQVTPFRINPILAKYDEEYPLRKTASEPNLLKVRLKQRVIERRASPIARRRERQLKRKATLAMESGNSNPDSGPNSPPVHATSQLSPPAGHTTPIQEEGEPNYGQSSVRSDQSGSLSDLSSLYSSPSMPNISLGRPPNSSAGEGSKLAPVSEAEVRAAFAARLGMPLTGQMLPGTLPFYPTLPVIDGEYSNPTSPSFIQKQMQNLEQSRAHLPAIYHGPPPPPPITDSQAAHARLNKVGHKPLGRTQSAPLPLGHPMLNSAGTTTATMNTIVHYEGSASPTEYQHPHQPQPQQPSISTNLLKQQIRQTVLTRVGSRVQMNSHLENTLESDDNAEVIDLTEKSSRSTEEESEMSRQQRERESFLQQQRDLMMRHSLQVNQGGSGPLNSRNINVGRPLSRALSSPLVALGSEPPQHTSPKLTGSPHRVTTGLSFDTGMLKHACMCGENGWHPEHGGRLQSVWARLGETGLTQRCARVRSRKATLDEIQTCHSEPHTLLFGTNPINRQKLDMSKLAQLPIKSFVRLPCGGVGVDSDTTWNEIHTAPAARMAVGSVIDLAFKTATGDIKNGFAVVRPPGHHAEISQAMGFCFFNSVAIATRILQQRLDLRRILIVDWDVHHGNGTQQMFYDDRRVLFISLHRHDDGNFFPGTGGPTECGVGPGLGYTVNVAWSGGLNPPMGDAEYLAAFRTVVMPIAKEFCPDIVMVSAGFDAATGHPAPLGGYKLSPACFGYMTQQLMQLADGKVVLSLEGGYDLPAICDSAEECVRALLGDDPSPISDEELNRPPNQNAIDTLQKTIAIQLSHWPCLKELARTVMCSAVAAAHPEGGEESVTANMASLSMQQPHIKSGECSREGSVEPMEEDEVK</sequence>
<evidence type="ECO:0000256" key="14">
    <source>
        <dbReference type="PIRSR" id="PIRSR037911-1"/>
    </source>
</evidence>
<evidence type="ECO:0000313" key="18">
    <source>
        <dbReference type="EMBL" id="KAK9501748.1"/>
    </source>
</evidence>
<feature type="binding site" evidence="15">
    <location>
        <position position="644"/>
    </location>
    <ligand>
        <name>Zn(2+)</name>
        <dbReference type="ChEBI" id="CHEBI:29105"/>
    </ligand>
</feature>
<organism evidence="18 19">
    <name type="scientific">Rhynocoris fuscipes</name>
    <dbReference type="NCBI Taxonomy" id="488301"/>
    <lineage>
        <taxon>Eukaryota</taxon>
        <taxon>Metazoa</taxon>
        <taxon>Ecdysozoa</taxon>
        <taxon>Arthropoda</taxon>
        <taxon>Hexapoda</taxon>
        <taxon>Insecta</taxon>
        <taxon>Pterygota</taxon>
        <taxon>Neoptera</taxon>
        <taxon>Paraneoptera</taxon>
        <taxon>Hemiptera</taxon>
        <taxon>Heteroptera</taxon>
        <taxon>Panheteroptera</taxon>
        <taxon>Cimicomorpha</taxon>
        <taxon>Reduviidae</taxon>
        <taxon>Harpactorinae</taxon>
        <taxon>Harpactorini</taxon>
        <taxon>Rhynocoris</taxon>
    </lineage>
</organism>
<comment type="catalytic activity">
    <reaction evidence="12 13">
        <text>N(6)-acetyl-L-lysyl-[histone] + H2O = L-lysyl-[histone] + acetate</text>
        <dbReference type="Rhea" id="RHEA:58196"/>
        <dbReference type="Rhea" id="RHEA-COMP:9845"/>
        <dbReference type="Rhea" id="RHEA-COMP:11338"/>
        <dbReference type="ChEBI" id="CHEBI:15377"/>
        <dbReference type="ChEBI" id="CHEBI:29969"/>
        <dbReference type="ChEBI" id="CHEBI:30089"/>
        <dbReference type="ChEBI" id="CHEBI:61930"/>
        <dbReference type="EC" id="3.5.1.98"/>
    </reaction>
</comment>
<evidence type="ECO:0000256" key="8">
    <source>
        <dbReference type="ARBA" id="ARBA00022853"/>
    </source>
</evidence>
<evidence type="ECO:0000256" key="16">
    <source>
        <dbReference type="SAM" id="MobiDB-lite"/>
    </source>
</evidence>
<comment type="subcellular location">
    <subcellularLocation>
        <location evidence="1 13">Nucleus</location>
    </subcellularLocation>
</comment>
<evidence type="ECO:0000256" key="11">
    <source>
        <dbReference type="ARBA" id="ARBA00023242"/>
    </source>
</evidence>
<evidence type="ECO:0000256" key="4">
    <source>
        <dbReference type="ARBA" id="ARBA00022491"/>
    </source>
</evidence>
<dbReference type="GO" id="GO:0000122">
    <property type="term" value="P:negative regulation of transcription by RNA polymerase II"/>
    <property type="evidence" value="ECO:0007669"/>
    <property type="project" value="InterPro"/>
</dbReference>
<evidence type="ECO:0000256" key="15">
    <source>
        <dbReference type="PIRSR" id="PIRSR037911-2"/>
    </source>
</evidence>
<feature type="domain" description="Histone deacetylase" evidence="17">
    <location>
        <begin position="644"/>
        <end position="961"/>
    </location>
</feature>
<dbReference type="PANTHER" id="PTHR45364">
    <property type="entry name" value="HISTONE DEACETYLASE 9-RELATED"/>
    <property type="match status" value="1"/>
</dbReference>
<feature type="compositionally biased region" description="Low complexity" evidence="16">
    <location>
        <begin position="305"/>
        <end position="322"/>
    </location>
</feature>
<keyword evidence="5 15" id="KW-0479">Metal-binding</keyword>
<feature type="region of interest" description="Disordered" evidence="16">
    <location>
        <begin position="256"/>
        <end position="342"/>
    </location>
</feature>
<dbReference type="GO" id="GO:0005634">
    <property type="term" value="C:nucleus"/>
    <property type="evidence" value="ECO:0007669"/>
    <property type="project" value="UniProtKB-SubCell"/>
</dbReference>
<evidence type="ECO:0000256" key="6">
    <source>
        <dbReference type="ARBA" id="ARBA00022801"/>
    </source>
</evidence>
<dbReference type="SUPFAM" id="SSF52768">
    <property type="entry name" value="Arginase/deacetylase"/>
    <property type="match status" value="1"/>
</dbReference>
<evidence type="ECO:0000256" key="13">
    <source>
        <dbReference type="PIRNR" id="PIRNR037911"/>
    </source>
</evidence>
<keyword evidence="6 13" id="KW-0378">Hydrolase</keyword>
<protein>
    <recommendedName>
        <fullName evidence="3 13">Histone deacetylase</fullName>
        <ecNumber evidence="3 13">3.5.1.98</ecNumber>
    </recommendedName>
</protein>
<feature type="compositionally biased region" description="Low complexity" evidence="16">
    <location>
        <begin position="260"/>
        <end position="269"/>
    </location>
</feature>
<accession>A0AAW1CSA9</accession>
<comment type="caution">
    <text evidence="18">The sequence shown here is derived from an EMBL/GenBank/DDBJ whole genome shotgun (WGS) entry which is preliminary data.</text>
</comment>
<keyword evidence="4 13" id="KW-0678">Repressor</keyword>
<dbReference type="AlphaFoldDB" id="A0AAW1CSA9"/>
<keyword evidence="11" id="KW-0539">Nucleus</keyword>
<evidence type="ECO:0000256" key="2">
    <source>
        <dbReference type="ARBA" id="ARBA00007738"/>
    </source>
</evidence>
<dbReference type="CDD" id="cd11681">
    <property type="entry name" value="HDAC_classIIa"/>
    <property type="match status" value="1"/>
</dbReference>
<evidence type="ECO:0000256" key="7">
    <source>
        <dbReference type="ARBA" id="ARBA00022833"/>
    </source>
</evidence>
<keyword evidence="7 15" id="KW-0862">Zinc</keyword>
<dbReference type="Proteomes" id="UP001461498">
    <property type="component" value="Unassembled WGS sequence"/>
</dbReference>
<dbReference type="GO" id="GO:0046872">
    <property type="term" value="F:metal ion binding"/>
    <property type="evidence" value="ECO:0007669"/>
    <property type="project" value="UniProtKB-KW"/>
</dbReference>